<keyword evidence="7 10" id="KW-0378">Hydrolase</keyword>
<dbReference type="InterPro" id="IPR006439">
    <property type="entry name" value="HAD-SF_hydro_IA"/>
</dbReference>
<dbReference type="GO" id="GO:0046872">
    <property type="term" value="F:metal ion binding"/>
    <property type="evidence" value="ECO:0007669"/>
    <property type="project" value="UniProtKB-KW"/>
</dbReference>
<dbReference type="InterPro" id="IPR050155">
    <property type="entry name" value="HAD-like_hydrolase_sf"/>
</dbReference>
<dbReference type="InterPro" id="IPR036412">
    <property type="entry name" value="HAD-like_sf"/>
</dbReference>
<dbReference type="GO" id="GO:0046295">
    <property type="term" value="P:glycolate biosynthetic process"/>
    <property type="evidence" value="ECO:0007669"/>
    <property type="project" value="UniProtKB-UniRule"/>
</dbReference>
<evidence type="ECO:0000256" key="8">
    <source>
        <dbReference type="ARBA" id="ARBA00022842"/>
    </source>
</evidence>
<comment type="function">
    <text evidence="10">Specifically catalyzes the dephosphorylation of 2-phosphoglycolate. Is involved in the dissimilation of the intracellular 2-phosphoglycolate formed during the DNA repair of 3'-phosphoglycolate ends, a major class of DNA lesions induced by oxidative stress.</text>
</comment>
<dbReference type="InterPro" id="IPR023214">
    <property type="entry name" value="HAD_sf"/>
</dbReference>
<evidence type="ECO:0000256" key="2">
    <source>
        <dbReference type="ARBA" id="ARBA00001946"/>
    </source>
</evidence>
<dbReference type="OrthoDB" id="9793014at2"/>
<dbReference type="SUPFAM" id="SSF56784">
    <property type="entry name" value="HAD-like"/>
    <property type="match status" value="1"/>
</dbReference>
<dbReference type="NCBIfam" id="TIGR01549">
    <property type="entry name" value="HAD-SF-IA-v1"/>
    <property type="match status" value="1"/>
</dbReference>
<dbReference type="InterPro" id="IPR037512">
    <property type="entry name" value="PGPase_prok"/>
</dbReference>
<comment type="cofactor">
    <cofactor evidence="2 10">
        <name>Mg(2+)</name>
        <dbReference type="ChEBI" id="CHEBI:18420"/>
    </cofactor>
</comment>
<dbReference type="RefSeq" id="WP_138016637.1">
    <property type="nucleotide sequence ID" value="NZ_SULI01000014.1"/>
</dbReference>
<dbReference type="SFLD" id="SFLDG01129">
    <property type="entry name" value="C1.5:_HAD__Beta-PGM__Phosphata"/>
    <property type="match status" value="1"/>
</dbReference>
<name>A0A4U7N1R3_9RHOB</name>
<keyword evidence="6 10" id="KW-0479">Metal-binding</keyword>
<dbReference type="Pfam" id="PF13419">
    <property type="entry name" value="HAD_2"/>
    <property type="match status" value="1"/>
</dbReference>
<comment type="similarity">
    <text evidence="4 10">Belongs to the HAD-like hydrolase superfamily. CbbY/CbbZ/Gph/YieH family.</text>
</comment>
<dbReference type="AlphaFoldDB" id="A0A4U7N1R3"/>
<comment type="pathway">
    <text evidence="3 10">Organic acid metabolism; glycolate biosynthesis; glycolate from 2-phosphoglycolate: step 1/1.</text>
</comment>
<evidence type="ECO:0000256" key="10">
    <source>
        <dbReference type="HAMAP-Rule" id="MF_00495"/>
    </source>
</evidence>
<evidence type="ECO:0000256" key="6">
    <source>
        <dbReference type="ARBA" id="ARBA00022723"/>
    </source>
</evidence>
<proteinExistence type="inferred from homology"/>
<dbReference type="EC" id="3.1.3.18" evidence="5 10"/>
<keyword evidence="9 10" id="KW-0119">Carbohydrate metabolism</keyword>
<dbReference type="GO" id="GO:0005975">
    <property type="term" value="P:carbohydrate metabolic process"/>
    <property type="evidence" value="ECO:0007669"/>
    <property type="project" value="InterPro"/>
</dbReference>
<dbReference type="PRINTS" id="PR00413">
    <property type="entry name" value="HADHALOGNASE"/>
</dbReference>
<reference evidence="11 12" key="1">
    <citation type="submission" date="2019-04" db="EMBL/GenBank/DDBJ databases">
        <title>Genome sequence of Pelagicola litoralis CL-ES2.</title>
        <authorList>
            <person name="Cao J."/>
        </authorList>
    </citation>
    <scope>NUCLEOTIDE SEQUENCE [LARGE SCALE GENOMIC DNA]</scope>
    <source>
        <strain evidence="11 12">CL-ES2</strain>
    </source>
</reference>
<dbReference type="GO" id="GO:0005829">
    <property type="term" value="C:cytosol"/>
    <property type="evidence" value="ECO:0007669"/>
    <property type="project" value="TreeGrafter"/>
</dbReference>
<accession>A0A4U7N1R3</accession>
<organism evidence="11 12">
    <name type="scientific">Shimia litoralis</name>
    <dbReference type="NCBI Taxonomy" id="420403"/>
    <lineage>
        <taxon>Bacteria</taxon>
        <taxon>Pseudomonadati</taxon>
        <taxon>Pseudomonadota</taxon>
        <taxon>Alphaproteobacteria</taxon>
        <taxon>Rhodobacterales</taxon>
        <taxon>Roseobacteraceae</taxon>
    </lineage>
</organism>
<comment type="catalytic activity">
    <reaction evidence="1 10">
        <text>2-phosphoglycolate + H2O = glycolate + phosphate</text>
        <dbReference type="Rhea" id="RHEA:14369"/>
        <dbReference type="ChEBI" id="CHEBI:15377"/>
        <dbReference type="ChEBI" id="CHEBI:29805"/>
        <dbReference type="ChEBI" id="CHEBI:43474"/>
        <dbReference type="ChEBI" id="CHEBI:58033"/>
        <dbReference type="EC" id="3.1.3.18"/>
    </reaction>
</comment>
<dbReference type="Gene3D" id="3.40.50.1000">
    <property type="entry name" value="HAD superfamily/HAD-like"/>
    <property type="match status" value="1"/>
</dbReference>
<gene>
    <name evidence="11" type="primary">gph</name>
    <name evidence="11" type="ORF">FAP39_11980</name>
</gene>
<evidence type="ECO:0000313" key="11">
    <source>
        <dbReference type="EMBL" id="TKZ19307.1"/>
    </source>
</evidence>
<dbReference type="EMBL" id="SULI01000014">
    <property type="protein sequence ID" value="TKZ19307.1"/>
    <property type="molecule type" value="Genomic_DNA"/>
</dbReference>
<evidence type="ECO:0000256" key="4">
    <source>
        <dbReference type="ARBA" id="ARBA00006171"/>
    </source>
</evidence>
<dbReference type="PANTHER" id="PTHR43434:SF1">
    <property type="entry name" value="PHOSPHOGLYCOLATE PHOSPHATASE"/>
    <property type="match status" value="1"/>
</dbReference>
<feature type="active site" description="Nucleophile" evidence="10">
    <location>
        <position position="7"/>
    </location>
</feature>
<feature type="binding site" evidence="10">
    <location>
        <position position="9"/>
    </location>
    <ligand>
        <name>Mg(2+)</name>
        <dbReference type="ChEBI" id="CHEBI:18420"/>
    </ligand>
</feature>
<feature type="binding site" evidence="10">
    <location>
        <position position="7"/>
    </location>
    <ligand>
        <name>Mg(2+)</name>
        <dbReference type="ChEBI" id="CHEBI:18420"/>
    </ligand>
</feature>
<dbReference type="HAMAP" id="MF_00495">
    <property type="entry name" value="GPH_hydrolase_bact"/>
    <property type="match status" value="1"/>
</dbReference>
<keyword evidence="8 10" id="KW-0460">Magnesium</keyword>
<evidence type="ECO:0000256" key="7">
    <source>
        <dbReference type="ARBA" id="ARBA00022801"/>
    </source>
</evidence>
<sequence>MKAIVFDLDGTLVDSAPDIQAAVNTMLANEGQGPLDLPTVTSFVGNGLPKLVERVIRHCAMDMAQFDRLVADTLMIYNTATSDLTRPYPNMMACLTRLKAAGYRMAVCTNKPYGPAVHLLLNLKLDDFFEVVIGGDSTDARKPDPLPLTTVIEQLGATQVLYVGDSEIDADTALNAGVPFALFSQGYRKRPVYEIAHQHLFSDFDQLFDIATSVLGDPT</sequence>
<protein>
    <recommendedName>
        <fullName evidence="5 10">Phosphoglycolate phosphatase</fullName>
        <shortName evidence="10">PGP</shortName>
        <shortName evidence="10">PGPase</shortName>
        <ecNumber evidence="5 10">3.1.3.18</ecNumber>
    </recommendedName>
</protein>
<evidence type="ECO:0000256" key="1">
    <source>
        <dbReference type="ARBA" id="ARBA00000830"/>
    </source>
</evidence>
<comment type="caution">
    <text evidence="11">The sequence shown here is derived from an EMBL/GenBank/DDBJ whole genome shotgun (WGS) entry which is preliminary data.</text>
</comment>
<evidence type="ECO:0000256" key="3">
    <source>
        <dbReference type="ARBA" id="ARBA00004818"/>
    </source>
</evidence>
<dbReference type="InterPro" id="IPR023198">
    <property type="entry name" value="PGP-like_dom2"/>
</dbReference>
<dbReference type="NCBIfam" id="TIGR01449">
    <property type="entry name" value="PGP_bact"/>
    <property type="match status" value="1"/>
</dbReference>
<dbReference type="PANTHER" id="PTHR43434">
    <property type="entry name" value="PHOSPHOGLYCOLATE PHOSPHATASE"/>
    <property type="match status" value="1"/>
</dbReference>
<evidence type="ECO:0000256" key="9">
    <source>
        <dbReference type="ARBA" id="ARBA00023277"/>
    </source>
</evidence>
<dbReference type="InterPro" id="IPR041492">
    <property type="entry name" value="HAD_2"/>
</dbReference>
<dbReference type="GO" id="GO:0008967">
    <property type="term" value="F:phosphoglycolate phosphatase activity"/>
    <property type="evidence" value="ECO:0007669"/>
    <property type="project" value="UniProtKB-UniRule"/>
</dbReference>
<dbReference type="Proteomes" id="UP000306575">
    <property type="component" value="Unassembled WGS sequence"/>
</dbReference>
<dbReference type="SFLD" id="SFLDS00003">
    <property type="entry name" value="Haloacid_Dehalogenase"/>
    <property type="match status" value="1"/>
</dbReference>
<feature type="binding site" evidence="10">
    <location>
        <position position="165"/>
    </location>
    <ligand>
        <name>Mg(2+)</name>
        <dbReference type="ChEBI" id="CHEBI:18420"/>
    </ligand>
</feature>
<dbReference type="UniPathway" id="UPA00865">
    <property type="reaction ID" value="UER00834"/>
</dbReference>
<evidence type="ECO:0000256" key="5">
    <source>
        <dbReference type="ARBA" id="ARBA00013078"/>
    </source>
</evidence>
<evidence type="ECO:0000313" key="12">
    <source>
        <dbReference type="Proteomes" id="UP000306575"/>
    </source>
</evidence>
<keyword evidence="12" id="KW-1185">Reference proteome</keyword>
<dbReference type="Gene3D" id="1.10.150.240">
    <property type="entry name" value="Putative phosphatase, domain 2"/>
    <property type="match status" value="1"/>
</dbReference>
<dbReference type="GO" id="GO:0006281">
    <property type="term" value="P:DNA repair"/>
    <property type="evidence" value="ECO:0007669"/>
    <property type="project" value="TreeGrafter"/>
</dbReference>